<evidence type="ECO:0000256" key="1">
    <source>
        <dbReference type="SAM" id="MobiDB-lite"/>
    </source>
</evidence>
<dbReference type="Gene3D" id="1.10.10.2840">
    <property type="entry name" value="PucR C-terminal helix-turn-helix domain"/>
    <property type="match status" value="1"/>
</dbReference>
<reference evidence="2 3" key="1">
    <citation type="journal article" date="2017" name="Int. J. Syst. Evol. Microbiol.">
        <title>Mycobacterium talmoniae sp. nov., a slowly growing mycobacterium isolated from human respiratory samples.</title>
        <authorList>
            <person name="Davidson R.M."/>
            <person name="DeGroote M.A."/>
            <person name="Marola J.L."/>
            <person name="Buss S."/>
            <person name="Jones V."/>
            <person name="McNeil M.R."/>
            <person name="Freifeld A.G."/>
            <person name="Elaine Epperson L."/>
            <person name="Hasan N.A."/>
            <person name="Jackson M."/>
            <person name="Iwen P.C."/>
            <person name="Salfinger M."/>
            <person name="Strong M."/>
        </authorList>
    </citation>
    <scope>NUCLEOTIDE SEQUENCE [LARGE SCALE GENOMIC DNA]</scope>
    <source>
        <strain evidence="2 3">ATCC BAA-2683</strain>
    </source>
</reference>
<dbReference type="InterPro" id="IPR042070">
    <property type="entry name" value="PucR_C-HTH_sf"/>
</dbReference>
<sequence length="331" mass="35062">MQELAGRLTALDPAAGASLKVVAYFDALVAGGVGLDGLLRGAAALSGVCAGAEVRGRISRRDPEGHRLPETGDGPRSSERATSSGRVWLERDGVPHANDEMIIERLTLAVEVLEARRAPASGIEIAIDSARSNDERGAALAKLGLDPGTKVRIVATSPEVTIPGMPSVVVPTKYGILRASVDIARNTRPSGRAGLGPCMRADRAPESWEGAQIAFRLTDRTTPVVNATDLGAMLMLARAYDPAAPHDDVRALARLDDRSAEILRVLVGADSIRGAAAELRMHHSTLQNRHEMFTQQLGYDPRTTAGRMRYIAAAFLLRVTADTAALEPGGD</sequence>
<comment type="caution">
    <text evidence="2">The sequence shown here is derived from an EMBL/GenBank/DDBJ whole genome shotgun (WGS) entry which is preliminary data.</text>
</comment>
<name>A0A2S8BPV9_9MYCO</name>
<dbReference type="EMBL" id="PPEA01000148">
    <property type="protein sequence ID" value="PQM48704.1"/>
    <property type="molecule type" value="Genomic_DNA"/>
</dbReference>
<protein>
    <recommendedName>
        <fullName evidence="4">PucR C-terminal helix-turn-helix domain-containing protein</fullName>
    </recommendedName>
</protein>
<feature type="region of interest" description="Disordered" evidence="1">
    <location>
        <begin position="60"/>
        <end position="85"/>
    </location>
</feature>
<proteinExistence type="predicted"/>
<gene>
    <name evidence="2" type="ORF">C1Y40_01070</name>
</gene>
<accession>A0A2S8BPV9</accession>
<organism evidence="2 3">
    <name type="scientific">Mycobacterium talmoniae</name>
    <dbReference type="NCBI Taxonomy" id="1858794"/>
    <lineage>
        <taxon>Bacteria</taxon>
        <taxon>Bacillati</taxon>
        <taxon>Actinomycetota</taxon>
        <taxon>Actinomycetes</taxon>
        <taxon>Mycobacteriales</taxon>
        <taxon>Mycobacteriaceae</taxon>
        <taxon>Mycobacterium</taxon>
    </lineage>
</organism>
<evidence type="ECO:0008006" key="4">
    <source>
        <dbReference type="Google" id="ProtNLM"/>
    </source>
</evidence>
<feature type="compositionally biased region" description="Basic and acidic residues" evidence="1">
    <location>
        <begin position="60"/>
        <end position="70"/>
    </location>
</feature>
<dbReference type="Proteomes" id="UP000238296">
    <property type="component" value="Unassembled WGS sequence"/>
</dbReference>
<evidence type="ECO:0000313" key="2">
    <source>
        <dbReference type="EMBL" id="PQM48704.1"/>
    </source>
</evidence>
<dbReference type="AlphaFoldDB" id="A0A2S8BPV9"/>
<evidence type="ECO:0000313" key="3">
    <source>
        <dbReference type="Proteomes" id="UP000238296"/>
    </source>
</evidence>